<dbReference type="EMBL" id="AK422375">
    <property type="protein sequence ID" value="BAN40858.1"/>
    <property type="molecule type" value="mRNA"/>
</dbReference>
<dbReference type="AlphaFoldDB" id="S0B029"/>
<dbReference type="InterPro" id="IPR003386">
    <property type="entry name" value="LACT/PDAT_acylTrfase"/>
</dbReference>
<dbReference type="PANTHER" id="PTHR11440">
    <property type="entry name" value="LECITHIN-CHOLESTEROL ACYLTRANSFERASE-RELATED"/>
    <property type="match status" value="1"/>
</dbReference>
<dbReference type="SUPFAM" id="SSF53474">
    <property type="entry name" value="alpha/beta-Hydrolases"/>
    <property type="match status" value="1"/>
</dbReference>
<sequence>MLFQFILLFSLALSETCTRHPVVIVPGIMASMLNAVVHIPDDVDFCDRKLACDRNKDEFRLWLSLKDGIPYMNDCQMAYLTCHYNETSGLMENVEGVNIYPPDFGSTCAVDEICPSIPLKRFTRAFHEIIKGLETIGYVDKVDLFSAPYDWRYYHHDDYLENTKKLIEEAYNKNQQKVVILSHSMGGMTTYILLDYFGKEFCDKYILRWIAMSTPFIGTGIANDVALGGYNMGYPVSKELIKKTARTFEALVMMAPIGGYWNSSDVLVEMGDGTTYTADTLWELYEQIDLMKPFAKKALQESFKPFLDKWESKVPFDVEMHCAITSGLETSGKITFKGDIDSDFTIDTVDGDEEVAINSLEYCKMMTSNFTNLGKYNHQGMLLEKVTVDYVKNLACF</sequence>
<feature type="signal peptide" evidence="1">
    <location>
        <begin position="1"/>
        <end position="18"/>
    </location>
</feature>
<keyword evidence="1" id="KW-0732">Signal</keyword>
<dbReference type="GO" id="GO:0006629">
    <property type="term" value="P:lipid metabolic process"/>
    <property type="evidence" value="ECO:0007669"/>
    <property type="project" value="InterPro"/>
</dbReference>
<organism evidence="2">
    <name type="scientific">Entamoeba invadens</name>
    <dbReference type="NCBI Taxonomy" id="33085"/>
    <lineage>
        <taxon>Eukaryota</taxon>
        <taxon>Amoebozoa</taxon>
        <taxon>Evosea</taxon>
        <taxon>Archamoebae</taxon>
        <taxon>Mastigamoebida</taxon>
        <taxon>Entamoebidae</taxon>
        <taxon>Entamoeba</taxon>
    </lineage>
</organism>
<dbReference type="InterPro" id="IPR029058">
    <property type="entry name" value="AB_hydrolase_fold"/>
</dbReference>
<evidence type="ECO:0000313" key="2">
    <source>
        <dbReference type="EMBL" id="BAN40858.1"/>
    </source>
</evidence>
<evidence type="ECO:0000256" key="1">
    <source>
        <dbReference type="SAM" id="SignalP"/>
    </source>
</evidence>
<dbReference type="VEuPathDB" id="AmoebaDB:EIN_327270"/>
<protein>
    <submittedName>
        <fullName evidence="2">1-O-acylceramide synthase, putative</fullName>
    </submittedName>
</protein>
<dbReference type="Gene3D" id="3.40.50.1820">
    <property type="entry name" value="alpha/beta hydrolase"/>
    <property type="match status" value="1"/>
</dbReference>
<reference evidence="2" key="1">
    <citation type="submission" date="2012-06" db="EMBL/GenBank/DDBJ databases">
        <title>Short 5' UTR of Entamoeba genes.</title>
        <authorList>
            <person name="Hiranuka K."/>
            <person name="Kumagai M."/>
            <person name="Wakaguri H."/>
            <person name="Suzuki Y."/>
            <person name="Sugano S."/>
            <person name="Watanabe J."/>
            <person name="Makioka A."/>
        </authorList>
    </citation>
    <scope>NUCLEOTIDE SEQUENCE</scope>
    <source>
        <strain evidence="2">IP1</strain>
    </source>
</reference>
<name>S0B029_ENTIV</name>
<accession>S0B029</accession>
<dbReference type="Pfam" id="PF02450">
    <property type="entry name" value="LCAT"/>
    <property type="match status" value="1"/>
</dbReference>
<feature type="chain" id="PRO_5004494581" evidence="1">
    <location>
        <begin position="19"/>
        <end position="397"/>
    </location>
</feature>
<proteinExistence type="evidence at transcript level"/>
<dbReference type="GO" id="GO:0008374">
    <property type="term" value="F:O-acyltransferase activity"/>
    <property type="evidence" value="ECO:0007669"/>
    <property type="project" value="InterPro"/>
</dbReference>